<keyword evidence="9 10" id="KW-0472">Membrane</keyword>
<keyword evidence="14" id="KW-1185">Reference proteome</keyword>
<evidence type="ECO:0000256" key="9">
    <source>
        <dbReference type="ARBA" id="ARBA00023136"/>
    </source>
</evidence>
<evidence type="ECO:0000313" key="13">
    <source>
        <dbReference type="EMBL" id="ORX98311.1"/>
    </source>
</evidence>
<comment type="subcellular location">
    <subcellularLocation>
        <location evidence="1">Mitochondrion membrane</location>
        <topology evidence="1">Multi-pass membrane protein</topology>
    </subcellularLocation>
</comment>
<evidence type="ECO:0000256" key="11">
    <source>
        <dbReference type="RuleBase" id="RU000488"/>
    </source>
</evidence>
<dbReference type="PROSITE" id="PS50920">
    <property type="entry name" value="SOLCAR"/>
    <property type="match status" value="1"/>
</dbReference>
<dbReference type="SUPFAM" id="SSF103506">
    <property type="entry name" value="Mitochondrial carrier"/>
    <property type="match status" value="1"/>
</dbReference>
<dbReference type="GO" id="GO:0022857">
    <property type="term" value="F:transmembrane transporter activity"/>
    <property type="evidence" value="ECO:0007669"/>
    <property type="project" value="TreeGrafter"/>
</dbReference>
<dbReference type="InterPro" id="IPR018108">
    <property type="entry name" value="MCP_transmembrane"/>
</dbReference>
<protein>
    <submittedName>
        <fullName evidence="13">Mitochondrial carrier domain-containing protein</fullName>
    </submittedName>
</protein>
<dbReference type="InterPro" id="IPR023395">
    <property type="entry name" value="MCP_dom_sf"/>
</dbReference>
<keyword evidence="3 11" id="KW-0813">Transport</keyword>
<feature type="repeat" description="Solcar" evidence="10">
    <location>
        <begin position="151"/>
        <end position="238"/>
    </location>
</feature>
<comment type="similarity">
    <text evidence="2 11">Belongs to the mitochondrial carrier (TC 2.A.29) family.</text>
</comment>
<dbReference type="PANTHER" id="PTHR45624">
    <property type="entry name" value="MITOCHONDRIAL BASIC AMINO ACIDS TRANSPORTER-RELATED"/>
    <property type="match status" value="1"/>
</dbReference>
<keyword evidence="8" id="KW-0496">Mitochondrion</keyword>
<comment type="caution">
    <text evidence="13">The sequence shown here is derived from an EMBL/GenBank/DDBJ whole genome shotgun (WGS) entry which is preliminary data.</text>
</comment>
<evidence type="ECO:0000313" key="14">
    <source>
        <dbReference type="Proteomes" id="UP000193144"/>
    </source>
</evidence>
<dbReference type="Pfam" id="PF00153">
    <property type="entry name" value="Mito_carr"/>
    <property type="match status" value="1"/>
</dbReference>
<keyword evidence="5" id="KW-0677">Repeat</keyword>
<accession>A0A1Y1YJW2</accession>
<evidence type="ECO:0000256" key="5">
    <source>
        <dbReference type="ARBA" id="ARBA00022737"/>
    </source>
</evidence>
<evidence type="ECO:0000256" key="4">
    <source>
        <dbReference type="ARBA" id="ARBA00022692"/>
    </source>
</evidence>
<evidence type="ECO:0000256" key="6">
    <source>
        <dbReference type="ARBA" id="ARBA00022792"/>
    </source>
</evidence>
<keyword evidence="6" id="KW-0999">Mitochondrion inner membrane</keyword>
<dbReference type="STRING" id="1231657.A0A1Y1YJW2"/>
<dbReference type="Gene3D" id="1.50.40.10">
    <property type="entry name" value="Mitochondrial carrier domain"/>
    <property type="match status" value="1"/>
</dbReference>
<evidence type="ECO:0000256" key="3">
    <source>
        <dbReference type="ARBA" id="ARBA00022448"/>
    </source>
</evidence>
<dbReference type="EMBL" id="MCFA01000217">
    <property type="protein sequence ID" value="ORX98311.1"/>
    <property type="molecule type" value="Genomic_DNA"/>
</dbReference>
<feature type="region of interest" description="Disordered" evidence="12">
    <location>
        <begin position="1"/>
        <end position="35"/>
    </location>
</feature>
<evidence type="ECO:0000256" key="10">
    <source>
        <dbReference type="PROSITE-ProRule" id="PRU00282"/>
    </source>
</evidence>
<gene>
    <name evidence="13" type="ORF">BCR34DRAFT_577360</name>
</gene>
<feature type="compositionally biased region" description="Low complexity" evidence="12">
    <location>
        <begin position="1"/>
        <end position="15"/>
    </location>
</feature>
<keyword evidence="4 10" id="KW-0812">Transmembrane</keyword>
<evidence type="ECO:0000256" key="12">
    <source>
        <dbReference type="SAM" id="MobiDB-lite"/>
    </source>
</evidence>
<evidence type="ECO:0000256" key="2">
    <source>
        <dbReference type="ARBA" id="ARBA00006375"/>
    </source>
</evidence>
<dbReference type="OrthoDB" id="3364892at2759"/>
<evidence type="ECO:0000256" key="7">
    <source>
        <dbReference type="ARBA" id="ARBA00022989"/>
    </source>
</evidence>
<sequence>MTAGSGARAAGVSSAPPRNEDSEASPPPNKGGAATGLQAAGMRAITARAVAFYFRAPIKAFFRGRIDYLGYARAINPHVQAELGWSWRMTTPALLVHAVKAEGWRFIPNQVLPPLMANTFIGAVLYTAYLQTLSNMHDQSSHHIKRAYPPPDISTTLSAGFIAGSIQSLLAAPFDALQVRFRTADILEGKYKTMWHYAGHKLHSIGLRGIFAGFSLSLVKDSFGAAIFFSTFETIKSQAYYSFITKYYGSRTRDTLLEKAEHYTYTNDYSDDRRPVIKPHYAIEPAFLLLAGISASITSQLIQHPLTELQSVHYRRLEALDYQAHDENRPARIMQRYYHAYEETFRQCRKLAKIAGGWRQYLYRDFFMATIRQVPSTSAGLIVFELVRRKYALESEEVTIQREGFEILLT</sequence>
<dbReference type="Proteomes" id="UP000193144">
    <property type="component" value="Unassembled WGS sequence"/>
</dbReference>
<reference evidence="13 14" key="1">
    <citation type="submission" date="2016-07" db="EMBL/GenBank/DDBJ databases">
        <title>Pervasive Adenine N6-methylation of Active Genes in Fungi.</title>
        <authorList>
            <consortium name="DOE Joint Genome Institute"/>
            <person name="Mondo S.J."/>
            <person name="Dannebaum R.O."/>
            <person name="Kuo R.C."/>
            <person name="Labutti K."/>
            <person name="Haridas S."/>
            <person name="Kuo A."/>
            <person name="Salamov A."/>
            <person name="Ahrendt S.R."/>
            <person name="Lipzen A."/>
            <person name="Sullivan W."/>
            <person name="Andreopoulos W.B."/>
            <person name="Clum A."/>
            <person name="Lindquist E."/>
            <person name="Daum C."/>
            <person name="Ramamoorthy G.K."/>
            <person name="Gryganskyi A."/>
            <person name="Culley D."/>
            <person name="Magnuson J.K."/>
            <person name="James T.Y."/>
            <person name="O'Malley M.A."/>
            <person name="Stajich J.E."/>
            <person name="Spatafora J.W."/>
            <person name="Visel A."/>
            <person name="Grigoriev I.V."/>
        </authorList>
    </citation>
    <scope>NUCLEOTIDE SEQUENCE [LARGE SCALE GENOMIC DNA]</scope>
    <source>
        <strain evidence="13 14">CBS 115471</strain>
    </source>
</reference>
<evidence type="ECO:0000256" key="1">
    <source>
        <dbReference type="ARBA" id="ARBA00004225"/>
    </source>
</evidence>
<dbReference type="InterPro" id="IPR050567">
    <property type="entry name" value="Mitochondrial_Carrier"/>
</dbReference>
<name>A0A1Y1YJW2_9PLEO</name>
<keyword evidence="7" id="KW-1133">Transmembrane helix</keyword>
<dbReference type="PANTHER" id="PTHR45624:SF26">
    <property type="entry name" value="CARRIER PROTEIN, PUTATIVE (AFU_ORTHOLOGUE AFUA_1G07710)-RELATED"/>
    <property type="match status" value="1"/>
</dbReference>
<evidence type="ECO:0000256" key="8">
    <source>
        <dbReference type="ARBA" id="ARBA00023128"/>
    </source>
</evidence>
<dbReference type="AlphaFoldDB" id="A0A1Y1YJW2"/>
<dbReference type="GO" id="GO:0031966">
    <property type="term" value="C:mitochondrial membrane"/>
    <property type="evidence" value="ECO:0007669"/>
    <property type="project" value="UniProtKB-SubCell"/>
</dbReference>
<organism evidence="13 14">
    <name type="scientific">Clohesyomyces aquaticus</name>
    <dbReference type="NCBI Taxonomy" id="1231657"/>
    <lineage>
        <taxon>Eukaryota</taxon>
        <taxon>Fungi</taxon>
        <taxon>Dikarya</taxon>
        <taxon>Ascomycota</taxon>
        <taxon>Pezizomycotina</taxon>
        <taxon>Dothideomycetes</taxon>
        <taxon>Pleosporomycetidae</taxon>
        <taxon>Pleosporales</taxon>
        <taxon>Lindgomycetaceae</taxon>
        <taxon>Clohesyomyces</taxon>
    </lineage>
</organism>
<proteinExistence type="inferred from homology"/>